<dbReference type="AlphaFoldDB" id="A0A6J0CDI1"/>
<dbReference type="RefSeq" id="XP_015524159.2">
    <property type="nucleotide sequence ID" value="XM_015668673.2"/>
</dbReference>
<dbReference type="PANTHER" id="PTHR11699">
    <property type="entry name" value="ALDEHYDE DEHYDROGENASE-RELATED"/>
    <property type="match status" value="1"/>
</dbReference>
<dbReference type="InterPro" id="IPR015590">
    <property type="entry name" value="Aldehyde_DH_dom"/>
</dbReference>
<proteinExistence type="predicted"/>
<dbReference type="GeneID" id="107227502"/>
<dbReference type="InParanoid" id="A0A6J0CDI1"/>
<evidence type="ECO:0000313" key="3">
    <source>
        <dbReference type="RefSeq" id="XP_015524159.2"/>
    </source>
</evidence>
<dbReference type="KEGG" id="nlo:107227502"/>
<dbReference type="SUPFAM" id="SSF53720">
    <property type="entry name" value="ALDH-like"/>
    <property type="match status" value="2"/>
</dbReference>
<sequence length="545" mass="61834">MSFDWTSIGDQVSLLHLEMNYPLYEEYTIEQLKIDLEIGPGRNRVYDVECDYNSYEWVTRFKYLLEKRRRVLTKMFAMGNNPNGVDTLIEYCDYYKNQAEDDSLSKTKFNVPFILGLAFRLLCKNDDATAKMVNYVWAIHCVDIRCSTVEFHRQYNSFPPNGAAMVVMADADLSAAILAYIRSRNSAFEISRVLVQEPIAEELLNTAQNYRCKIEVLSDSFVFRNAAEALENLHGTKQYEVISIWSENIIAAKKFAADSGICTIWINAHGDLHPGIESLTYYVRPFVDCFEHYNFKIENESPVDDTKPAKTFDLFYGGKWQTPTEGKYWTNHDKISYAEATRKDLQKCVNVAYQAFKIWRSTKISKRAQTLKCFAKRLEANGESKCADLIIKLVDLPMVHGTSFSVVKDGEAEISNTREPIGVVLVGSNDQNELFEKLVVASVTGNAVIVLLNSKSSVSFAPYCDMLATCGFPAGVINCLFTNGTTMLNLNTESIKKVLGNLRVDLKLLTCCEIDIPKTFGTRYNMYKKMFSSVTRAKSVWLQCG</sequence>
<evidence type="ECO:0000313" key="2">
    <source>
        <dbReference type="Proteomes" id="UP000829291"/>
    </source>
</evidence>
<protein>
    <submittedName>
        <fullName evidence="3">Uncharacterized protein LOC107227502 isoform X1</fullName>
    </submittedName>
</protein>
<keyword evidence="2" id="KW-1185">Reference proteome</keyword>
<dbReference type="Proteomes" id="UP000829291">
    <property type="component" value="Chromosome 5"/>
</dbReference>
<evidence type="ECO:0000259" key="1">
    <source>
        <dbReference type="Pfam" id="PF00171"/>
    </source>
</evidence>
<dbReference type="InterPro" id="IPR016161">
    <property type="entry name" value="Ald_DH/histidinol_DH"/>
</dbReference>
<gene>
    <name evidence="3" type="primary">LOC107227502</name>
</gene>
<name>A0A6J0CDI1_NEOLC</name>
<dbReference type="InterPro" id="IPR016162">
    <property type="entry name" value="Ald_DH_N"/>
</dbReference>
<reference evidence="3" key="1">
    <citation type="submission" date="2025-08" db="UniProtKB">
        <authorList>
            <consortium name="RefSeq"/>
        </authorList>
    </citation>
    <scope>IDENTIFICATION</scope>
    <source>
        <tissue evidence="3">Thorax and Abdomen</tissue>
    </source>
</reference>
<dbReference type="OrthoDB" id="7548642at2759"/>
<feature type="domain" description="Aldehyde dehydrogenase" evidence="1">
    <location>
        <begin position="335"/>
        <end position="383"/>
    </location>
</feature>
<accession>A0A6J0CDI1</accession>
<dbReference type="GO" id="GO:0016491">
    <property type="term" value="F:oxidoreductase activity"/>
    <property type="evidence" value="ECO:0007669"/>
    <property type="project" value="InterPro"/>
</dbReference>
<organism evidence="3">
    <name type="scientific">Neodiprion lecontei</name>
    <name type="common">Redheaded pine sawfly</name>
    <dbReference type="NCBI Taxonomy" id="441921"/>
    <lineage>
        <taxon>Eukaryota</taxon>
        <taxon>Metazoa</taxon>
        <taxon>Ecdysozoa</taxon>
        <taxon>Arthropoda</taxon>
        <taxon>Hexapoda</taxon>
        <taxon>Insecta</taxon>
        <taxon>Pterygota</taxon>
        <taxon>Neoptera</taxon>
        <taxon>Endopterygota</taxon>
        <taxon>Hymenoptera</taxon>
        <taxon>Tenthredinoidea</taxon>
        <taxon>Diprionidae</taxon>
        <taxon>Diprioninae</taxon>
        <taxon>Neodiprion</taxon>
    </lineage>
</organism>
<dbReference type="Gene3D" id="3.40.605.10">
    <property type="entry name" value="Aldehyde Dehydrogenase, Chain A, domain 1"/>
    <property type="match status" value="2"/>
</dbReference>
<dbReference type="Pfam" id="PF00171">
    <property type="entry name" value="Aldedh"/>
    <property type="match status" value="1"/>
</dbReference>